<dbReference type="InterPro" id="IPR007110">
    <property type="entry name" value="Ig-like_dom"/>
</dbReference>
<dbReference type="SMART" id="SM00409">
    <property type="entry name" value="IG"/>
    <property type="match status" value="1"/>
</dbReference>
<dbReference type="InterPro" id="IPR003599">
    <property type="entry name" value="Ig_sub"/>
</dbReference>
<evidence type="ECO:0000313" key="5">
    <source>
        <dbReference type="Proteomes" id="UP000824540"/>
    </source>
</evidence>
<feature type="transmembrane region" description="Helical" evidence="1">
    <location>
        <begin position="140"/>
        <end position="162"/>
    </location>
</feature>
<dbReference type="PROSITE" id="PS50835">
    <property type="entry name" value="IG_LIKE"/>
    <property type="match status" value="1"/>
</dbReference>
<feature type="domain" description="Ig-like" evidence="3">
    <location>
        <begin position="29"/>
        <end position="121"/>
    </location>
</feature>
<feature type="chain" id="PRO_5035906434" description="Ig-like domain-containing protein" evidence="2">
    <location>
        <begin position="18"/>
        <end position="220"/>
    </location>
</feature>
<organism evidence="4 5">
    <name type="scientific">Albula glossodonta</name>
    <name type="common">roundjaw bonefish</name>
    <dbReference type="NCBI Taxonomy" id="121402"/>
    <lineage>
        <taxon>Eukaryota</taxon>
        <taxon>Metazoa</taxon>
        <taxon>Chordata</taxon>
        <taxon>Craniata</taxon>
        <taxon>Vertebrata</taxon>
        <taxon>Euteleostomi</taxon>
        <taxon>Actinopterygii</taxon>
        <taxon>Neopterygii</taxon>
        <taxon>Teleostei</taxon>
        <taxon>Albuliformes</taxon>
        <taxon>Albulidae</taxon>
        <taxon>Albula</taxon>
    </lineage>
</organism>
<keyword evidence="1" id="KW-0812">Transmembrane</keyword>
<feature type="signal peptide" evidence="2">
    <location>
        <begin position="1"/>
        <end position="17"/>
    </location>
</feature>
<gene>
    <name evidence="4" type="ORF">JZ751_009608</name>
</gene>
<proteinExistence type="predicted"/>
<name>A0A8T2P8W6_9TELE</name>
<dbReference type="EMBL" id="JAFBMS010000018">
    <property type="protein sequence ID" value="KAG9345067.1"/>
    <property type="molecule type" value="Genomic_DNA"/>
</dbReference>
<evidence type="ECO:0000259" key="3">
    <source>
        <dbReference type="PROSITE" id="PS50835"/>
    </source>
</evidence>
<dbReference type="AlphaFoldDB" id="A0A8T2P8W6"/>
<dbReference type="PANTHER" id="PTHR15193:SF1">
    <property type="entry name" value="CD83 ANTIGEN"/>
    <property type="match status" value="1"/>
</dbReference>
<evidence type="ECO:0000313" key="4">
    <source>
        <dbReference type="EMBL" id="KAG9345067.1"/>
    </source>
</evidence>
<dbReference type="Proteomes" id="UP000824540">
    <property type="component" value="Unassembled WGS sequence"/>
</dbReference>
<reference evidence="4" key="1">
    <citation type="thesis" date="2021" institute="BYU ScholarsArchive" country="Provo, UT, USA">
        <title>Applications of and Algorithms for Genome Assembly and Genomic Analyses with an Emphasis on Marine Teleosts.</title>
        <authorList>
            <person name="Pickett B.D."/>
        </authorList>
    </citation>
    <scope>NUCLEOTIDE SEQUENCE</scope>
    <source>
        <strain evidence="4">HI-2016</strain>
    </source>
</reference>
<keyword evidence="5" id="KW-1185">Reference proteome</keyword>
<dbReference type="Gene3D" id="2.60.40.10">
    <property type="entry name" value="Immunoglobulins"/>
    <property type="match status" value="1"/>
</dbReference>
<dbReference type="PANTHER" id="PTHR15193">
    <property type="entry name" value="CD83 ANTIGEN"/>
    <property type="match status" value="1"/>
</dbReference>
<keyword evidence="1" id="KW-1133">Transmembrane helix</keyword>
<keyword evidence="2" id="KW-0732">Signal</keyword>
<keyword evidence="1" id="KW-0472">Membrane</keyword>
<dbReference type="SUPFAM" id="SSF48726">
    <property type="entry name" value="Immunoglobulin"/>
    <property type="match status" value="1"/>
</dbReference>
<dbReference type="InterPro" id="IPR013783">
    <property type="entry name" value="Ig-like_fold"/>
</dbReference>
<sequence length="220" mass="24577">MLYLLALFVICVSGDDAVGTLLEGQSQCGDRSVLKCTAVLKRGVQYRTVRWYKISGDAKETGVLFKALKNDSTVRMFDNFERPAYLVSENSLDLLLPNVTAQDTGKYRCHLSAPVGERNVDGHVFLTVSGCPVEKEERDLMYEVIVCVSLVLALVICFLCWVSTAQSILHGIHPHIEIYVVTHMTMTHAVLFPHSVAELCFCRKSTNAVNVRLDKSFLFN</sequence>
<protein>
    <recommendedName>
        <fullName evidence="3">Ig-like domain-containing protein</fullName>
    </recommendedName>
</protein>
<comment type="caution">
    <text evidence="4">The sequence shown here is derived from an EMBL/GenBank/DDBJ whole genome shotgun (WGS) entry which is preliminary data.</text>
</comment>
<evidence type="ECO:0000256" key="2">
    <source>
        <dbReference type="SAM" id="SignalP"/>
    </source>
</evidence>
<evidence type="ECO:0000256" key="1">
    <source>
        <dbReference type="SAM" id="Phobius"/>
    </source>
</evidence>
<dbReference type="OrthoDB" id="9422899at2759"/>
<dbReference type="InterPro" id="IPR036179">
    <property type="entry name" value="Ig-like_dom_sf"/>
</dbReference>
<accession>A0A8T2P8W6</accession>